<reference evidence="2" key="1">
    <citation type="submission" date="2015-03" db="EMBL/GenBank/DDBJ databases">
        <title>Complete genome sequences of four Salmonella Typhimurium IncHI1 plasmids and their characteristics.</title>
        <authorList>
            <person name="Kubasova T."/>
            <person name="Matiasovicova J."/>
            <person name="Cejkova D."/>
            <person name="Sekelova Z."/>
            <person name="Polansky O."/>
            <person name="Medvecky M."/>
            <person name="Rychlik I."/>
            <person name="Juricova H."/>
        </authorList>
    </citation>
    <scope>NUCLEOTIDE SEQUENCE</scope>
    <source>
        <strain evidence="2">109/9</strain>
        <strain evidence="3">B71</strain>
        <strain evidence="1">F8475</strain>
        <plasmid evidence="2">p109/9</plasmid>
        <plasmid evidence="3">pB71</plasmid>
        <plasmid evidence="1">pF8475</plasmid>
    </source>
</reference>
<accession>A0A6C8YVL1</accession>
<reference evidence="6" key="4">
    <citation type="submission" date="2019-08" db="EMBL/GenBank/DDBJ databases">
        <authorList>
            <consortium name="NCBI Pathogen Detection Project"/>
        </authorList>
    </citation>
    <scope>NUCLEOTIDE SEQUENCE</scope>
    <source>
        <strain evidence="10">2011-60-876-1</strain>
        <strain evidence="9">373DRC</strain>
        <strain evidence="6">D14916</strain>
        <strain evidence="7">I32</strain>
        <strain evidence="4">S05012-15</strain>
        <strain evidence="5">S05117-15</strain>
        <strain evidence="8">Typhimurium</strain>
    </source>
</reference>
<name>A0A0G3B1Y3_SALTM</name>
<evidence type="ECO:0000313" key="10">
    <source>
        <dbReference type="EMBL" id="HAF0254230.1"/>
    </source>
</evidence>
<keyword evidence="2" id="KW-0614">Plasmid</keyword>
<dbReference type="EMBL" id="DAANGX010000034">
    <property type="protein sequence ID" value="HAC9822425.1"/>
    <property type="molecule type" value="Genomic_DNA"/>
</dbReference>
<dbReference type="EMBL" id="DAANHM010000037">
    <property type="protein sequence ID" value="HAC9896302.1"/>
    <property type="molecule type" value="Genomic_DNA"/>
</dbReference>
<evidence type="ECO:0000313" key="8">
    <source>
        <dbReference type="EMBL" id="HAD3314398.1"/>
    </source>
</evidence>
<reference evidence="11" key="3">
    <citation type="submission" date="2018-08" db="EMBL/GenBank/DDBJ databases">
        <authorList>
            <person name="Ashton P.M."/>
            <person name="Dallman T."/>
            <person name="Nair S."/>
            <person name="De Pinna E."/>
            <person name="Peters T."/>
            <person name="Grant K."/>
        </authorList>
    </citation>
    <scope>NUCLEOTIDE SEQUENCE [LARGE SCALE GENOMIC DNA]</scope>
    <source>
        <strain evidence="11">29290</strain>
    </source>
</reference>
<dbReference type="EMBL" id="RSUA01000049">
    <property type="protein sequence ID" value="MIT51220.1"/>
    <property type="molecule type" value="Genomic_DNA"/>
</dbReference>
<protein>
    <submittedName>
        <fullName evidence="2">Uncharacterized protein</fullName>
    </submittedName>
</protein>
<evidence type="ECO:0000313" key="4">
    <source>
        <dbReference type="EMBL" id="HAC9688128.1"/>
    </source>
</evidence>
<proteinExistence type="predicted"/>
<dbReference type="EMBL" id="KP899804">
    <property type="protein sequence ID" value="AKJ19902.1"/>
    <property type="molecule type" value="Genomic_DNA"/>
</dbReference>
<evidence type="ECO:0000313" key="1">
    <source>
        <dbReference type="EMBL" id="AKJ19902.1"/>
    </source>
</evidence>
<evidence type="ECO:0000313" key="9">
    <source>
        <dbReference type="EMBL" id="HAF0198246.1"/>
    </source>
</evidence>
<gene>
    <name evidence="11" type="ORF">AU613_20445</name>
    <name evidence="5" type="ORF">G0K70_18195</name>
    <name evidence="4" type="ORF">G0K78_21430</name>
    <name evidence="6" type="ORF">G0L07_11685</name>
    <name evidence="7" type="ORF">G0L24_19925</name>
    <name evidence="8" type="ORF">G1O83_23620</name>
    <name evidence="10" type="ORF">G9C49_004248</name>
    <name evidence="9" type="ORF">GTH89_21395</name>
</gene>
<organism evidence="2">
    <name type="scientific">Salmonella typhimurium</name>
    <dbReference type="NCBI Taxonomy" id="90371"/>
    <lineage>
        <taxon>Bacteria</taxon>
        <taxon>Pseudomonadati</taxon>
        <taxon>Pseudomonadota</taxon>
        <taxon>Gammaproteobacteria</taxon>
        <taxon>Enterobacterales</taxon>
        <taxon>Enterobacteriaceae</taxon>
        <taxon>Salmonella</taxon>
    </lineage>
</organism>
<dbReference type="AlphaFoldDB" id="A0A0G3B1Y3"/>
<dbReference type="RefSeq" id="WP_000691116.1">
    <property type="nucleotide sequence ID" value="NZ_CBDFRU010000021.1"/>
</dbReference>
<dbReference type="Proteomes" id="UP000885258">
    <property type="component" value="Unassembled WGS sequence"/>
</dbReference>
<reference evidence="4" key="2">
    <citation type="journal article" date="2018" name="Genome Biol.">
        <title>SKESA: strategic k-mer extension for scrupulous assemblies.</title>
        <authorList>
            <person name="Souvorov A."/>
            <person name="Agarwala R."/>
            <person name="Lipman D.J."/>
        </authorList>
    </citation>
    <scope>NUCLEOTIDE SEQUENCE</scope>
    <source>
        <strain evidence="10">2011-60-876-1</strain>
        <strain evidence="9">373DRC</strain>
        <strain evidence="6">D14916</strain>
        <strain evidence="7">I32</strain>
        <strain evidence="4">S05012-15</strain>
        <strain evidence="5">S05117-15</strain>
        <strain evidence="8">Typhimurium</strain>
    </source>
</reference>
<geneLocation type="plasmid" evidence="3">
    <name>pB71</name>
</geneLocation>
<accession>A0A0G3B1Y3</accession>
<dbReference type="EMBL" id="DAAOJG010000030">
    <property type="protein sequence ID" value="HAD3314398.1"/>
    <property type="molecule type" value="Genomic_DNA"/>
</dbReference>
<evidence type="ECO:0000313" key="7">
    <source>
        <dbReference type="EMBL" id="HAC9896302.1"/>
    </source>
</evidence>
<dbReference type="EMBL" id="DAANFV010000021">
    <property type="protein sequence ID" value="HAC9688128.1"/>
    <property type="molecule type" value="Genomic_DNA"/>
</dbReference>
<evidence type="ECO:0000313" key="2">
    <source>
        <dbReference type="EMBL" id="AKJ20101.1"/>
    </source>
</evidence>
<geneLocation type="plasmid" evidence="1">
    <name>pF8475</name>
</geneLocation>
<dbReference type="EMBL" id="DAATUV010000037">
    <property type="protein sequence ID" value="HAF0198246.1"/>
    <property type="molecule type" value="Genomic_DNA"/>
</dbReference>
<dbReference type="EMBL" id="KP899806">
    <property type="protein sequence ID" value="AKJ20280.1"/>
    <property type="molecule type" value="Genomic_DNA"/>
</dbReference>
<dbReference type="EMBL" id="DAANFW010000018">
    <property type="protein sequence ID" value="HAC9692564.1"/>
    <property type="molecule type" value="Genomic_DNA"/>
</dbReference>
<dbReference type="EMBL" id="KP899805">
    <property type="protein sequence ID" value="AKJ20101.1"/>
    <property type="molecule type" value="Genomic_DNA"/>
</dbReference>
<evidence type="ECO:0000313" key="5">
    <source>
        <dbReference type="EMBL" id="HAC9692564.1"/>
    </source>
</evidence>
<dbReference type="PATRIC" id="fig|28901.787.peg.1366"/>
<dbReference type="EMBL" id="DAATVE010000034">
    <property type="protein sequence ID" value="HAF0254230.1"/>
    <property type="molecule type" value="Genomic_DNA"/>
</dbReference>
<geneLocation type="plasmid" evidence="2">
    <name>p109/9</name>
</geneLocation>
<evidence type="ECO:0000313" key="6">
    <source>
        <dbReference type="EMBL" id="HAC9822425.1"/>
    </source>
</evidence>
<evidence type="ECO:0000313" key="3">
    <source>
        <dbReference type="EMBL" id="AKJ20280.1"/>
    </source>
</evidence>
<sequence>MKIIEKIINAFLISRKHSVKVSNVICLSGTDGKFTGICCDADVSFDFLYSYAPAYSSTFLDIPFPGFEDQDIADCVKCQLDVVKNKRNRSFLIDHIRFPVSSREGFTLTRGDSYDVTECEYNKERLLHLTRQGRFCEDYLTFKDGLSSFFSFVNFELHEIVKEGIRLALDVLNKITSDQPDRLIKDFKYHDCFGSYNVQIFSKGLPVDILETMIAPDRLLSNLSGSRQIMKNASRYLKGFALSNRVYMKYGWRLADVDTSDYAKVMSDREMHARDDLKAFCSVFFKECFASGKYEYEAYLSERQHAIRNGY</sequence>
<evidence type="ECO:0000313" key="11">
    <source>
        <dbReference type="EMBL" id="MIT51220.1"/>
    </source>
</evidence>